<dbReference type="EMBL" id="LJCO01000085">
    <property type="protein sequence ID" value="KPV41992.1"/>
    <property type="molecule type" value="Genomic_DNA"/>
</dbReference>
<reference evidence="1 2" key="1">
    <citation type="submission" date="2015-09" db="EMBL/GenBank/DDBJ databases">
        <title>Draft genome sequence of Alicyclobacillus ferrooxydans DSM 22381.</title>
        <authorList>
            <person name="Hemp J."/>
        </authorList>
    </citation>
    <scope>NUCLEOTIDE SEQUENCE [LARGE SCALE GENOMIC DNA]</scope>
    <source>
        <strain evidence="1 2">TC-34</strain>
    </source>
</reference>
<accession>A0A0P9ETA0</accession>
<evidence type="ECO:0000313" key="2">
    <source>
        <dbReference type="Proteomes" id="UP000050482"/>
    </source>
</evidence>
<comment type="caution">
    <text evidence="1">The sequence shown here is derived from an EMBL/GenBank/DDBJ whole genome shotgun (WGS) entry which is preliminary data.</text>
</comment>
<dbReference type="Proteomes" id="UP000050482">
    <property type="component" value="Unassembled WGS sequence"/>
</dbReference>
<dbReference type="STRING" id="471514.AN477_19675"/>
<keyword evidence="2" id="KW-1185">Reference proteome</keyword>
<proteinExistence type="predicted"/>
<dbReference type="RefSeq" id="WP_054970897.1">
    <property type="nucleotide sequence ID" value="NZ_LJCO01000085.1"/>
</dbReference>
<dbReference type="AlphaFoldDB" id="A0A0P9ETA0"/>
<name>A0A0P9ETA0_9BACL</name>
<evidence type="ECO:0000313" key="1">
    <source>
        <dbReference type="EMBL" id="KPV41992.1"/>
    </source>
</evidence>
<organism evidence="1 2">
    <name type="scientific">Alicyclobacillus ferrooxydans</name>
    <dbReference type="NCBI Taxonomy" id="471514"/>
    <lineage>
        <taxon>Bacteria</taxon>
        <taxon>Bacillati</taxon>
        <taxon>Bacillota</taxon>
        <taxon>Bacilli</taxon>
        <taxon>Bacillales</taxon>
        <taxon>Alicyclobacillaceae</taxon>
        <taxon>Alicyclobacillus</taxon>
    </lineage>
</organism>
<gene>
    <name evidence="1" type="ORF">AN477_19675</name>
</gene>
<sequence>MIDEVDETIASLLRWIRTRVENGCSGEELQLLPEMIRSTAALVMEGRYLRRDENEVLPLFGARTEQ</sequence>
<dbReference type="PATRIC" id="fig|471514.4.peg.1035"/>
<protein>
    <submittedName>
        <fullName evidence="1">Uncharacterized protein</fullName>
    </submittedName>
</protein>